<dbReference type="Proteomes" id="UP000245771">
    <property type="component" value="Unassembled WGS sequence"/>
</dbReference>
<organism evidence="2 3">
    <name type="scientific">Meira miltonrushii</name>
    <dbReference type="NCBI Taxonomy" id="1280837"/>
    <lineage>
        <taxon>Eukaryota</taxon>
        <taxon>Fungi</taxon>
        <taxon>Dikarya</taxon>
        <taxon>Basidiomycota</taxon>
        <taxon>Ustilaginomycotina</taxon>
        <taxon>Exobasidiomycetes</taxon>
        <taxon>Exobasidiales</taxon>
        <taxon>Brachybasidiaceae</taxon>
        <taxon>Meira</taxon>
    </lineage>
</organism>
<gene>
    <name evidence="2" type="ORF">FA14DRAFT_152362</name>
</gene>
<dbReference type="InParanoid" id="A0A316VH68"/>
<reference evidence="2 3" key="1">
    <citation type="journal article" date="2018" name="Mol. Biol. Evol.">
        <title>Broad Genomic Sampling Reveals a Smut Pathogenic Ancestry of the Fungal Clade Ustilaginomycotina.</title>
        <authorList>
            <person name="Kijpornyongpan T."/>
            <person name="Mondo S.J."/>
            <person name="Barry K."/>
            <person name="Sandor L."/>
            <person name="Lee J."/>
            <person name="Lipzen A."/>
            <person name="Pangilinan J."/>
            <person name="LaButti K."/>
            <person name="Hainaut M."/>
            <person name="Henrissat B."/>
            <person name="Grigoriev I.V."/>
            <person name="Spatafora J.W."/>
            <person name="Aime M.C."/>
        </authorList>
    </citation>
    <scope>NUCLEOTIDE SEQUENCE [LARGE SCALE GENOMIC DNA]</scope>
    <source>
        <strain evidence="2 3">MCA 3882</strain>
    </source>
</reference>
<feature type="chain" id="PRO_5016353382" description="Cell wall protein" evidence="1">
    <location>
        <begin position="20"/>
        <end position="181"/>
    </location>
</feature>
<evidence type="ECO:0000313" key="3">
    <source>
        <dbReference type="Proteomes" id="UP000245771"/>
    </source>
</evidence>
<name>A0A316VH68_9BASI</name>
<dbReference type="RefSeq" id="XP_025357244.1">
    <property type="nucleotide sequence ID" value="XM_025497529.1"/>
</dbReference>
<proteinExistence type="predicted"/>
<evidence type="ECO:0000256" key="1">
    <source>
        <dbReference type="SAM" id="SignalP"/>
    </source>
</evidence>
<protein>
    <recommendedName>
        <fullName evidence="4">Cell wall protein</fullName>
    </recommendedName>
</protein>
<dbReference type="EMBL" id="KZ819602">
    <property type="protein sequence ID" value="PWN36942.1"/>
    <property type="molecule type" value="Genomic_DNA"/>
</dbReference>
<keyword evidence="3" id="KW-1185">Reference proteome</keyword>
<keyword evidence="1" id="KW-0732">Signal</keyword>
<evidence type="ECO:0000313" key="2">
    <source>
        <dbReference type="EMBL" id="PWN36942.1"/>
    </source>
</evidence>
<sequence>MKFFTFFLTLIASVTLVCAAGSAPASFDSIKADLVAAQAGAKDFVKVSASTTVTANTVATVAATLKATSTAFIDVTAKASLFQGLFTSVQIDACLTLLSSISASINAGTKNLVQNKSTFKAIDDQNQISDQLAALDGSVSASVTALAVVFTANASEKVKAVGESISTDAYNACQAYGGKAC</sequence>
<feature type="signal peptide" evidence="1">
    <location>
        <begin position="1"/>
        <end position="19"/>
    </location>
</feature>
<accession>A0A316VH68</accession>
<dbReference type="GeneID" id="37019310"/>
<dbReference type="AlphaFoldDB" id="A0A316VH68"/>
<evidence type="ECO:0008006" key="4">
    <source>
        <dbReference type="Google" id="ProtNLM"/>
    </source>
</evidence>